<dbReference type="Pfam" id="PF21834">
    <property type="entry name" value="DUF6894"/>
    <property type="match status" value="1"/>
</dbReference>
<organism evidence="2 3">
    <name type="scientific">Sphingomonas daechungensis</name>
    <dbReference type="NCBI Taxonomy" id="1176646"/>
    <lineage>
        <taxon>Bacteria</taxon>
        <taxon>Pseudomonadati</taxon>
        <taxon>Pseudomonadota</taxon>
        <taxon>Alphaproteobacteria</taxon>
        <taxon>Sphingomonadales</taxon>
        <taxon>Sphingomonadaceae</taxon>
        <taxon>Sphingomonas</taxon>
    </lineage>
</organism>
<gene>
    <name evidence="2" type="ORF">H9L15_08620</name>
</gene>
<evidence type="ECO:0000313" key="2">
    <source>
        <dbReference type="EMBL" id="QNP42382.1"/>
    </source>
</evidence>
<evidence type="ECO:0000259" key="1">
    <source>
        <dbReference type="Pfam" id="PF21834"/>
    </source>
</evidence>
<proteinExistence type="predicted"/>
<accession>A0ABX6SXR1</accession>
<protein>
    <recommendedName>
        <fullName evidence="1">DUF6894 domain-containing protein</fullName>
    </recommendedName>
</protein>
<dbReference type="Proteomes" id="UP000516134">
    <property type="component" value="Chromosome"/>
</dbReference>
<keyword evidence="3" id="KW-1185">Reference proteome</keyword>
<dbReference type="InterPro" id="IPR054189">
    <property type="entry name" value="DUF6894"/>
</dbReference>
<reference evidence="2 3" key="1">
    <citation type="submission" date="2020-08" db="EMBL/GenBank/DDBJ databases">
        <title>Genome sequence of Sphingomonas daechungensis KACC 18115T.</title>
        <authorList>
            <person name="Hyun D.-W."/>
            <person name="Bae J.-W."/>
        </authorList>
    </citation>
    <scope>NUCLEOTIDE SEQUENCE [LARGE SCALE GENOMIC DNA]</scope>
    <source>
        <strain evidence="2 3">KACC 18115</strain>
    </source>
</reference>
<evidence type="ECO:0000313" key="3">
    <source>
        <dbReference type="Proteomes" id="UP000516134"/>
    </source>
</evidence>
<sequence>MMPLFFFNQAGAIYDPDVEGIELATISDARIQAVKFAGEALRDRPELTWLGDEYRVEVTDEKQLILFTFVAIAVDAPAAKAMFPKG</sequence>
<name>A0ABX6SXR1_9SPHN</name>
<feature type="domain" description="DUF6894" evidence="1">
    <location>
        <begin position="5"/>
        <end position="68"/>
    </location>
</feature>
<dbReference type="EMBL" id="CP060780">
    <property type="protein sequence ID" value="QNP42382.1"/>
    <property type="molecule type" value="Genomic_DNA"/>
</dbReference>